<keyword evidence="3" id="KW-0444">Lipid biosynthesis</keyword>
<dbReference type="PANTHER" id="PTHR30561:SF9">
    <property type="entry name" value="4-AMINO-4-DEOXY-L-ARABINOSE-PHOSPHOUNDECAPRENOL FLIPPASE SUBUNIT ARNF-RELATED"/>
    <property type="match status" value="1"/>
</dbReference>
<gene>
    <name evidence="13" type="ORF">D1115_22985</name>
</gene>
<evidence type="ECO:0000256" key="4">
    <source>
        <dbReference type="ARBA" id="ARBA00022519"/>
    </source>
</evidence>
<evidence type="ECO:0000256" key="11">
    <source>
        <dbReference type="SAM" id="Phobius"/>
    </source>
</evidence>
<dbReference type="Pfam" id="PF00892">
    <property type="entry name" value="EamA"/>
    <property type="match status" value="1"/>
</dbReference>
<keyword evidence="8 11" id="KW-1133">Transmembrane helix</keyword>
<dbReference type="EMBL" id="CP032095">
    <property type="protein sequence ID" value="AXY03744.1"/>
    <property type="molecule type" value="Genomic_DNA"/>
</dbReference>
<evidence type="ECO:0000256" key="8">
    <source>
        <dbReference type="ARBA" id="ARBA00022989"/>
    </source>
</evidence>
<keyword evidence="6 11" id="KW-0812">Transmembrane</keyword>
<dbReference type="InterPro" id="IPR000620">
    <property type="entry name" value="EamA_dom"/>
</dbReference>
<evidence type="ECO:0000256" key="9">
    <source>
        <dbReference type="ARBA" id="ARBA00023098"/>
    </source>
</evidence>
<organism evidence="13 14">
    <name type="scientific">Vibrio alfacsensis</name>
    <dbReference type="NCBI Taxonomy" id="1074311"/>
    <lineage>
        <taxon>Bacteria</taxon>
        <taxon>Pseudomonadati</taxon>
        <taxon>Pseudomonadota</taxon>
        <taxon>Gammaproteobacteria</taxon>
        <taxon>Vibrionales</taxon>
        <taxon>Vibrionaceae</taxon>
        <taxon>Vibrio</taxon>
    </lineage>
</organism>
<dbReference type="RefSeq" id="WP_128813625.1">
    <property type="nucleotide sequence ID" value="NZ_AP024168.1"/>
</dbReference>
<feature type="domain" description="EamA" evidence="12">
    <location>
        <begin position="44"/>
        <end position="121"/>
    </location>
</feature>
<evidence type="ECO:0000313" key="14">
    <source>
        <dbReference type="Proteomes" id="UP000262832"/>
    </source>
</evidence>
<dbReference type="Gene3D" id="1.10.3730.20">
    <property type="match status" value="1"/>
</dbReference>
<keyword evidence="10 11" id="KW-0472">Membrane</keyword>
<keyword evidence="13" id="KW-0614">Plasmid</keyword>
<evidence type="ECO:0000256" key="7">
    <source>
        <dbReference type="ARBA" id="ARBA00022985"/>
    </source>
</evidence>
<reference evidence="13 14" key="1">
    <citation type="submission" date="2018-08" db="EMBL/GenBank/DDBJ databases">
        <title>Genomic taxonomy of the Vibrionaceae family.</title>
        <authorList>
            <person name="Gomez-Gil B."/>
            <person name="Tanaka M."/>
            <person name="Sawabe T."/>
            <person name="Enciso-Ibarra K."/>
        </authorList>
    </citation>
    <scope>NUCLEOTIDE SEQUENCE [LARGE SCALE GENOMIC DNA]</scope>
    <source>
        <strain evidence="13 14">CAIM 1831</strain>
        <plasmid evidence="14">pva1</plasmid>
    </source>
</reference>
<comment type="subcellular location">
    <subcellularLocation>
        <location evidence="1">Cell membrane</location>
        <topology evidence="1">Multi-pass membrane protein</topology>
    </subcellularLocation>
</comment>
<keyword evidence="2" id="KW-1003">Cell membrane</keyword>
<keyword evidence="14" id="KW-1185">Reference proteome</keyword>
<evidence type="ECO:0000259" key="12">
    <source>
        <dbReference type="Pfam" id="PF00892"/>
    </source>
</evidence>
<sequence length="122" mass="12924">MNIVSIGLILVSVSFSVLAQILLKHGMSNPAVQASFSSGIVSGVTSILTNIFVLSGLFSYVSSAAIWLGVLAKVDVSKAYPFVGLGFIGTMLFAYWFLNEPLTIHKATGTLLILIGVFLISK</sequence>
<feature type="transmembrane region" description="Helical" evidence="11">
    <location>
        <begin position="43"/>
        <end position="72"/>
    </location>
</feature>
<evidence type="ECO:0000256" key="1">
    <source>
        <dbReference type="ARBA" id="ARBA00004651"/>
    </source>
</evidence>
<accession>A0ABM6Z0Q1</accession>
<proteinExistence type="predicted"/>
<dbReference type="PANTHER" id="PTHR30561">
    <property type="entry name" value="SMR FAMILY PROTON-DEPENDENT DRUG EFFLUX TRANSPORTER SUGE"/>
    <property type="match status" value="1"/>
</dbReference>
<evidence type="ECO:0000256" key="6">
    <source>
        <dbReference type="ARBA" id="ARBA00022692"/>
    </source>
</evidence>
<keyword evidence="5" id="KW-0441">Lipid A biosynthesis</keyword>
<feature type="transmembrane region" description="Helical" evidence="11">
    <location>
        <begin position="79"/>
        <end position="98"/>
    </location>
</feature>
<feature type="transmembrane region" description="Helical" evidence="11">
    <location>
        <begin position="104"/>
        <end position="121"/>
    </location>
</feature>
<dbReference type="Proteomes" id="UP000262832">
    <property type="component" value="Plasmid pVa1"/>
</dbReference>
<protein>
    <submittedName>
        <fullName evidence="13">Small multi-drug resistant family protein</fullName>
    </submittedName>
</protein>
<name>A0ABM6Z0Q1_9VIBR</name>
<dbReference type="SUPFAM" id="SSF103481">
    <property type="entry name" value="Multidrug resistance efflux transporter EmrE"/>
    <property type="match status" value="1"/>
</dbReference>
<dbReference type="InterPro" id="IPR000390">
    <property type="entry name" value="Small_drug/metabolite_transptr"/>
</dbReference>
<evidence type="ECO:0000256" key="3">
    <source>
        <dbReference type="ARBA" id="ARBA00022516"/>
    </source>
</evidence>
<dbReference type="InterPro" id="IPR037185">
    <property type="entry name" value="EmrE-like"/>
</dbReference>
<evidence type="ECO:0000256" key="5">
    <source>
        <dbReference type="ARBA" id="ARBA00022556"/>
    </source>
</evidence>
<keyword evidence="4" id="KW-0997">Cell inner membrane</keyword>
<evidence type="ECO:0000256" key="10">
    <source>
        <dbReference type="ARBA" id="ARBA00023136"/>
    </source>
</evidence>
<geneLocation type="plasmid" evidence="14">
    <name>pva1</name>
</geneLocation>
<keyword evidence="7" id="KW-0448">Lipopolysaccharide biosynthesis</keyword>
<evidence type="ECO:0000313" key="13">
    <source>
        <dbReference type="EMBL" id="AXY03744.1"/>
    </source>
</evidence>
<keyword evidence="9" id="KW-0443">Lipid metabolism</keyword>
<evidence type="ECO:0000256" key="2">
    <source>
        <dbReference type="ARBA" id="ARBA00022475"/>
    </source>
</evidence>